<dbReference type="InParanoid" id="A0A200QW12"/>
<accession>A0A200QW12</accession>
<sequence length="127" mass="14459">MWRFLVSLYCRQDFQVVMPLSHLCLTICIWNVIPYDLLQILLLDEVGSRSHCMCAAAGNPLLTSWLPAFAVRCDSCSAMSSLLDTVAGLLGKLQEVYALALGQDSLTMLVLINHLFFFFFFFFFFRS</sequence>
<protein>
    <submittedName>
        <fullName evidence="2">Uncharacterized protein</fullName>
    </submittedName>
</protein>
<keyword evidence="1" id="KW-0812">Transmembrane</keyword>
<comment type="caution">
    <text evidence="2">The sequence shown here is derived from an EMBL/GenBank/DDBJ whole genome shotgun (WGS) entry which is preliminary data.</text>
</comment>
<proteinExistence type="predicted"/>
<dbReference type="AlphaFoldDB" id="A0A200QW12"/>
<evidence type="ECO:0000313" key="3">
    <source>
        <dbReference type="Proteomes" id="UP000195402"/>
    </source>
</evidence>
<dbReference type="Proteomes" id="UP000195402">
    <property type="component" value="Unassembled WGS sequence"/>
</dbReference>
<dbReference type="EMBL" id="MVGT01001028">
    <property type="protein sequence ID" value="OVA14600.1"/>
    <property type="molecule type" value="Genomic_DNA"/>
</dbReference>
<keyword evidence="3" id="KW-1185">Reference proteome</keyword>
<evidence type="ECO:0000256" key="1">
    <source>
        <dbReference type="SAM" id="Phobius"/>
    </source>
</evidence>
<evidence type="ECO:0000313" key="2">
    <source>
        <dbReference type="EMBL" id="OVA14600.1"/>
    </source>
</evidence>
<keyword evidence="1" id="KW-0472">Membrane</keyword>
<organism evidence="2 3">
    <name type="scientific">Macleaya cordata</name>
    <name type="common">Five-seeded plume-poppy</name>
    <name type="synonym">Bocconia cordata</name>
    <dbReference type="NCBI Taxonomy" id="56857"/>
    <lineage>
        <taxon>Eukaryota</taxon>
        <taxon>Viridiplantae</taxon>
        <taxon>Streptophyta</taxon>
        <taxon>Embryophyta</taxon>
        <taxon>Tracheophyta</taxon>
        <taxon>Spermatophyta</taxon>
        <taxon>Magnoliopsida</taxon>
        <taxon>Ranunculales</taxon>
        <taxon>Papaveraceae</taxon>
        <taxon>Papaveroideae</taxon>
        <taxon>Macleaya</taxon>
    </lineage>
</organism>
<feature type="transmembrane region" description="Helical" evidence="1">
    <location>
        <begin position="106"/>
        <end position="125"/>
    </location>
</feature>
<keyword evidence="1" id="KW-1133">Transmembrane helix</keyword>
<name>A0A200QW12_MACCD</name>
<reference evidence="2 3" key="1">
    <citation type="journal article" date="2017" name="Mol. Plant">
        <title>The Genome of Medicinal Plant Macleaya cordata Provides New Insights into Benzylisoquinoline Alkaloids Metabolism.</title>
        <authorList>
            <person name="Liu X."/>
            <person name="Liu Y."/>
            <person name="Huang P."/>
            <person name="Ma Y."/>
            <person name="Qing Z."/>
            <person name="Tang Q."/>
            <person name="Cao H."/>
            <person name="Cheng P."/>
            <person name="Zheng Y."/>
            <person name="Yuan Z."/>
            <person name="Zhou Y."/>
            <person name="Liu J."/>
            <person name="Tang Z."/>
            <person name="Zhuo Y."/>
            <person name="Zhang Y."/>
            <person name="Yu L."/>
            <person name="Huang J."/>
            <person name="Yang P."/>
            <person name="Peng Q."/>
            <person name="Zhang J."/>
            <person name="Jiang W."/>
            <person name="Zhang Z."/>
            <person name="Lin K."/>
            <person name="Ro D.K."/>
            <person name="Chen X."/>
            <person name="Xiong X."/>
            <person name="Shang Y."/>
            <person name="Huang S."/>
            <person name="Zeng J."/>
        </authorList>
    </citation>
    <scope>NUCLEOTIDE SEQUENCE [LARGE SCALE GENOMIC DNA]</scope>
    <source>
        <strain evidence="3">cv. BLH2017</strain>
        <tissue evidence="2">Root</tissue>
    </source>
</reference>
<gene>
    <name evidence="2" type="ORF">BVC80_1813g37</name>
</gene>
<feature type="transmembrane region" description="Helical" evidence="1">
    <location>
        <begin position="12"/>
        <end position="33"/>
    </location>
</feature>